<keyword evidence="2" id="KW-1185">Reference proteome</keyword>
<dbReference type="AlphaFoldDB" id="A0A498IVJ4"/>
<reference evidence="1 2" key="1">
    <citation type="submission" date="2018-10" db="EMBL/GenBank/DDBJ databases">
        <title>A high-quality apple genome assembly.</title>
        <authorList>
            <person name="Hu J."/>
        </authorList>
    </citation>
    <scope>NUCLEOTIDE SEQUENCE [LARGE SCALE GENOMIC DNA]</scope>
    <source>
        <strain evidence="2">cv. HFTH1</strain>
        <tissue evidence="1">Young leaf</tissue>
    </source>
</reference>
<dbReference type="Proteomes" id="UP000290289">
    <property type="component" value="Chromosome 10"/>
</dbReference>
<organism evidence="1 2">
    <name type="scientific">Malus domestica</name>
    <name type="common">Apple</name>
    <name type="synonym">Pyrus malus</name>
    <dbReference type="NCBI Taxonomy" id="3750"/>
    <lineage>
        <taxon>Eukaryota</taxon>
        <taxon>Viridiplantae</taxon>
        <taxon>Streptophyta</taxon>
        <taxon>Embryophyta</taxon>
        <taxon>Tracheophyta</taxon>
        <taxon>Spermatophyta</taxon>
        <taxon>Magnoliopsida</taxon>
        <taxon>eudicotyledons</taxon>
        <taxon>Gunneridae</taxon>
        <taxon>Pentapetalae</taxon>
        <taxon>rosids</taxon>
        <taxon>fabids</taxon>
        <taxon>Rosales</taxon>
        <taxon>Rosaceae</taxon>
        <taxon>Amygdaloideae</taxon>
        <taxon>Maleae</taxon>
        <taxon>Malus</taxon>
    </lineage>
</organism>
<dbReference type="EMBL" id="RDQH01000336">
    <property type="protein sequence ID" value="RXH87379.1"/>
    <property type="molecule type" value="Genomic_DNA"/>
</dbReference>
<evidence type="ECO:0000313" key="2">
    <source>
        <dbReference type="Proteomes" id="UP000290289"/>
    </source>
</evidence>
<gene>
    <name evidence="1" type="ORF">DVH24_034279</name>
</gene>
<protein>
    <submittedName>
        <fullName evidence="1">Uncharacterized protein</fullName>
    </submittedName>
</protein>
<evidence type="ECO:0000313" key="1">
    <source>
        <dbReference type="EMBL" id="RXH87379.1"/>
    </source>
</evidence>
<sequence length="72" mass="8134">MEYKERAWRFFWSIRVDREVRGRIIKLHEDSVSVNACSECGSAQGPFTVRPIGITGAMKNSVAAIHVDGIRK</sequence>
<comment type="caution">
    <text evidence="1">The sequence shown here is derived from an EMBL/GenBank/DDBJ whole genome shotgun (WGS) entry which is preliminary data.</text>
</comment>
<accession>A0A498IVJ4</accession>
<name>A0A498IVJ4_MALDO</name>
<proteinExistence type="predicted"/>